<feature type="chain" id="PRO_5045398675" evidence="3">
    <location>
        <begin position="26"/>
        <end position="312"/>
    </location>
</feature>
<sequence>MRPISFFSAALCGVLCALSIPFASAAGPVLPGQLDVTRSPECPFTFNGKVHPCPTTTVDDTHDPPTSTSTAVTSSPTPTGTPPSPTPADTPLNITGQPTETTEARQSTSAVQPIGTGQSPIGTVPDSKPTAQGGSKTGAVVGGVVGGILGVALILGVVGFFLWRRRRQSAASAGDFSTLEKNLVSPSPPVYTIPGTAYSPPPLQPQQSPAPPITAVESHHLMGSYSEPSHQHQGSGGITPVGGAEYAGAAGYAGAPGYAVGNQREREVDEDGVSLRSPSPVQDGGRAGERDSVPRLPIYNRGTGNADRGPAL</sequence>
<protein>
    <submittedName>
        <fullName evidence="4">Uncharacterized protein</fullName>
    </submittedName>
</protein>
<feature type="signal peptide" evidence="3">
    <location>
        <begin position="1"/>
        <end position="25"/>
    </location>
</feature>
<accession>A0ABR3GTW6</accession>
<evidence type="ECO:0000313" key="4">
    <source>
        <dbReference type="EMBL" id="KAL0639367.1"/>
    </source>
</evidence>
<feature type="compositionally biased region" description="Polar residues" evidence="1">
    <location>
        <begin position="92"/>
        <end position="121"/>
    </location>
</feature>
<dbReference type="Gene3D" id="1.20.5.510">
    <property type="entry name" value="Single helix bin"/>
    <property type="match status" value="1"/>
</dbReference>
<gene>
    <name evidence="4" type="ORF">Q9L58_001594</name>
</gene>
<reference evidence="4 5" key="1">
    <citation type="submission" date="2024-02" db="EMBL/GenBank/DDBJ databases">
        <title>Discinaceae phylogenomics.</title>
        <authorList>
            <person name="Dirks A.C."/>
            <person name="James T.Y."/>
        </authorList>
    </citation>
    <scope>NUCLEOTIDE SEQUENCE [LARGE SCALE GENOMIC DNA]</scope>
    <source>
        <strain evidence="4 5">ACD0624</strain>
    </source>
</reference>
<feature type="region of interest" description="Disordered" evidence="1">
    <location>
        <begin position="46"/>
        <end position="135"/>
    </location>
</feature>
<feature type="transmembrane region" description="Helical" evidence="2">
    <location>
        <begin position="139"/>
        <end position="163"/>
    </location>
</feature>
<keyword evidence="5" id="KW-1185">Reference proteome</keyword>
<dbReference type="EMBL" id="JBBBZM010000012">
    <property type="protein sequence ID" value="KAL0639367.1"/>
    <property type="molecule type" value="Genomic_DNA"/>
</dbReference>
<feature type="region of interest" description="Disordered" evidence="1">
    <location>
        <begin position="253"/>
        <end position="312"/>
    </location>
</feature>
<organism evidence="4 5">
    <name type="scientific">Discina gigas</name>
    <dbReference type="NCBI Taxonomy" id="1032678"/>
    <lineage>
        <taxon>Eukaryota</taxon>
        <taxon>Fungi</taxon>
        <taxon>Dikarya</taxon>
        <taxon>Ascomycota</taxon>
        <taxon>Pezizomycotina</taxon>
        <taxon>Pezizomycetes</taxon>
        <taxon>Pezizales</taxon>
        <taxon>Discinaceae</taxon>
        <taxon>Discina</taxon>
    </lineage>
</organism>
<keyword evidence="2" id="KW-0812">Transmembrane</keyword>
<evidence type="ECO:0000256" key="3">
    <source>
        <dbReference type="SAM" id="SignalP"/>
    </source>
</evidence>
<evidence type="ECO:0000256" key="1">
    <source>
        <dbReference type="SAM" id="MobiDB-lite"/>
    </source>
</evidence>
<proteinExistence type="predicted"/>
<dbReference type="Proteomes" id="UP001447188">
    <property type="component" value="Unassembled WGS sequence"/>
</dbReference>
<keyword evidence="3" id="KW-0732">Signal</keyword>
<feature type="compositionally biased region" description="Pro residues" evidence="1">
    <location>
        <begin position="79"/>
        <end position="88"/>
    </location>
</feature>
<name>A0ABR3GTW6_9PEZI</name>
<comment type="caution">
    <text evidence="4">The sequence shown here is derived from an EMBL/GenBank/DDBJ whole genome shotgun (WGS) entry which is preliminary data.</text>
</comment>
<feature type="compositionally biased region" description="Low complexity" evidence="1">
    <location>
        <begin position="50"/>
        <end position="78"/>
    </location>
</feature>
<keyword evidence="2" id="KW-1133">Transmembrane helix</keyword>
<evidence type="ECO:0000313" key="5">
    <source>
        <dbReference type="Proteomes" id="UP001447188"/>
    </source>
</evidence>
<keyword evidence="2" id="KW-0472">Membrane</keyword>
<evidence type="ECO:0000256" key="2">
    <source>
        <dbReference type="SAM" id="Phobius"/>
    </source>
</evidence>